<evidence type="ECO:0000313" key="2">
    <source>
        <dbReference type="Proteomes" id="UP000765509"/>
    </source>
</evidence>
<proteinExistence type="predicted"/>
<dbReference type="EMBL" id="AVOT02010574">
    <property type="protein sequence ID" value="MBW0490416.1"/>
    <property type="molecule type" value="Genomic_DNA"/>
</dbReference>
<name>A0A9Q3CXV4_9BASI</name>
<keyword evidence="2" id="KW-1185">Reference proteome</keyword>
<dbReference type="AlphaFoldDB" id="A0A9Q3CXV4"/>
<protein>
    <submittedName>
        <fullName evidence="1">Uncharacterized protein</fullName>
    </submittedName>
</protein>
<evidence type="ECO:0000313" key="1">
    <source>
        <dbReference type="EMBL" id="MBW0490416.1"/>
    </source>
</evidence>
<dbReference type="Proteomes" id="UP000765509">
    <property type="component" value="Unassembled WGS sequence"/>
</dbReference>
<reference evidence="1" key="1">
    <citation type="submission" date="2021-03" db="EMBL/GenBank/DDBJ databases">
        <title>Draft genome sequence of rust myrtle Austropuccinia psidii MF-1, a brazilian biotype.</title>
        <authorList>
            <person name="Quecine M.C."/>
            <person name="Pachon D.M.R."/>
            <person name="Bonatelli M.L."/>
            <person name="Correr F.H."/>
            <person name="Franceschini L.M."/>
            <person name="Leite T.F."/>
            <person name="Margarido G.R.A."/>
            <person name="Almeida C.A."/>
            <person name="Ferrarezi J.A."/>
            <person name="Labate C.A."/>
        </authorList>
    </citation>
    <scope>NUCLEOTIDE SEQUENCE</scope>
    <source>
        <strain evidence="1">MF-1</strain>
    </source>
</reference>
<comment type="caution">
    <text evidence="1">The sequence shown here is derived from an EMBL/GenBank/DDBJ whole genome shotgun (WGS) entry which is preliminary data.</text>
</comment>
<sequence length="112" mass="12459">MSQPLSRLPINSLPSASRGLVATLVLVSFKPFRGFPPSLEPPGQIRVIGYRSSLSFESILFNLSFMSSSRAKAVIRYHINMITIKLCFTRSDESLLTSDLYLFCTLSLTPIT</sequence>
<gene>
    <name evidence="1" type="ORF">O181_030131</name>
</gene>
<accession>A0A9Q3CXV4</accession>
<organism evidence="1 2">
    <name type="scientific">Austropuccinia psidii MF-1</name>
    <dbReference type="NCBI Taxonomy" id="1389203"/>
    <lineage>
        <taxon>Eukaryota</taxon>
        <taxon>Fungi</taxon>
        <taxon>Dikarya</taxon>
        <taxon>Basidiomycota</taxon>
        <taxon>Pucciniomycotina</taxon>
        <taxon>Pucciniomycetes</taxon>
        <taxon>Pucciniales</taxon>
        <taxon>Sphaerophragmiaceae</taxon>
        <taxon>Austropuccinia</taxon>
    </lineage>
</organism>